<sequence length="68" mass="7432">MKRKPRLVQRRVARDGHGSYDFGYFGTPGGKGVDVGEVLPGRYTVLVSMSTGGALFTKEVCRNTLKGR</sequence>
<comment type="caution">
    <text evidence="1">The sequence shown here is derived from an EMBL/GenBank/DDBJ whole genome shotgun (WGS) entry which is preliminary data.</text>
</comment>
<dbReference type="RefSeq" id="WP_018383571.1">
    <property type="nucleotide sequence ID" value="NZ_LLZU01000011.1"/>
</dbReference>
<dbReference type="Proteomes" id="UP000050867">
    <property type="component" value="Unassembled WGS sequence"/>
</dbReference>
<name>A0A0T6LUK5_WENVI</name>
<protein>
    <submittedName>
        <fullName evidence="1">Uncharacterized protein</fullName>
    </submittedName>
</protein>
<dbReference type="EMBL" id="LLZU01000011">
    <property type="protein sequence ID" value="KRV49522.1"/>
    <property type="molecule type" value="Genomic_DNA"/>
</dbReference>
<dbReference type="AlphaFoldDB" id="A0A0T6LUK5"/>
<organism evidence="1 2">
    <name type="scientific">Wenjunlia vitaminophila</name>
    <name type="common">Streptomyces vitaminophilus</name>
    <dbReference type="NCBI Taxonomy" id="76728"/>
    <lineage>
        <taxon>Bacteria</taxon>
        <taxon>Bacillati</taxon>
        <taxon>Actinomycetota</taxon>
        <taxon>Actinomycetes</taxon>
        <taxon>Kitasatosporales</taxon>
        <taxon>Streptomycetaceae</taxon>
        <taxon>Wenjunlia</taxon>
    </lineage>
</organism>
<keyword evidence="2" id="KW-1185">Reference proteome</keyword>
<evidence type="ECO:0000313" key="2">
    <source>
        <dbReference type="Proteomes" id="UP000050867"/>
    </source>
</evidence>
<evidence type="ECO:0000313" key="1">
    <source>
        <dbReference type="EMBL" id="KRV49522.1"/>
    </source>
</evidence>
<dbReference type="OrthoDB" id="6546405at2"/>
<accession>A0A0T6LUK5</accession>
<proteinExistence type="predicted"/>
<gene>
    <name evidence="1" type="ORF">AQ490_19515</name>
</gene>
<reference evidence="1 2" key="1">
    <citation type="submission" date="2015-10" db="EMBL/GenBank/DDBJ databases">
        <title>Draft genome sequence of pyrrolomycin-producing Streptomyces vitaminophilus.</title>
        <authorList>
            <person name="Graham D.E."/>
            <person name="Mahan K.M."/>
            <person name="Klingeman D.M."/>
            <person name="Hettich R.L."/>
            <person name="Parry R.J."/>
        </authorList>
    </citation>
    <scope>NUCLEOTIDE SEQUENCE [LARGE SCALE GENOMIC DNA]</scope>
    <source>
        <strain evidence="1 2">ATCC 31673</strain>
    </source>
</reference>